<comment type="cofactor">
    <cofactor evidence="10 12">
        <name>Mg(2+)</name>
        <dbReference type="ChEBI" id="CHEBI:18420"/>
    </cofactor>
    <text evidence="10 12">Binds 1 Mg(2+) ion per subunit.</text>
</comment>
<protein>
    <recommendedName>
        <fullName evidence="10">Glutathione synthetase</fullName>
        <shortName evidence="10">GSH-S</shortName>
        <ecNumber evidence="10">6.3.2.3</ecNumber>
    </recommendedName>
</protein>
<evidence type="ECO:0000256" key="13">
    <source>
        <dbReference type="PIRSR" id="PIRSR001558-3"/>
    </source>
</evidence>
<feature type="binding site" evidence="11">
    <location>
        <position position="154"/>
    </location>
    <ligand>
        <name>ATP</name>
        <dbReference type="ChEBI" id="CHEBI:30616"/>
    </ligand>
</feature>
<dbReference type="GO" id="GO:0005829">
    <property type="term" value="C:cytosol"/>
    <property type="evidence" value="ECO:0007669"/>
    <property type="project" value="TreeGrafter"/>
</dbReference>
<evidence type="ECO:0000256" key="3">
    <source>
        <dbReference type="ARBA" id="ARBA00011738"/>
    </source>
</evidence>
<dbReference type="AlphaFoldDB" id="A0A409VDZ2"/>
<keyword evidence="16" id="KW-1185">Reference proteome</keyword>
<evidence type="ECO:0000256" key="1">
    <source>
        <dbReference type="ARBA" id="ARBA00004965"/>
    </source>
</evidence>
<comment type="catalytic activity">
    <reaction evidence="10">
        <text>gamma-L-glutamyl-L-cysteine + glycine + ATP = glutathione + ADP + phosphate + H(+)</text>
        <dbReference type="Rhea" id="RHEA:13557"/>
        <dbReference type="ChEBI" id="CHEBI:15378"/>
        <dbReference type="ChEBI" id="CHEBI:30616"/>
        <dbReference type="ChEBI" id="CHEBI:43474"/>
        <dbReference type="ChEBI" id="CHEBI:57305"/>
        <dbReference type="ChEBI" id="CHEBI:57925"/>
        <dbReference type="ChEBI" id="CHEBI:58173"/>
        <dbReference type="ChEBI" id="CHEBI:456216"/>
        <dbReference type="EC" id="6.3.2.3"/>
    </reaction>
</comment>
<evidence type="ECO:0000313" key="16">
    <source>
        <dbReference type="Proteomes" id="UP000284842"/>
    </source>
</evidence>
<dbReference type="NCBIfam" id="TIGR01986">
    <property type="entry name" value="glut_syn_euk"/>
    <property type="match status" value="1"/>
</dbReference>
<dbReference type="OrthoDB" id="2020073at2759"/>
<evidence type="ECO:0000259" key="14">
    <source>
        <dbReference type="Pfam" id="PF03199"/>
    </source>
</evidence>
<feature type="binding site" evidence="13">
    <location>
        <begin position="515"/>
        <end position="516"/>
    </location>
    <ligand>
        <name>substrate</name>
    </ligand>
</feature>
<evidence type="ECO:0000256" key="6">
    <source>
        <dbReference type="ARBA" id="ARBA00022723"/>
    </source>
</evidence>
<dbReference type="Proteomes" id="UP000284842">
    <property type="component" value="Unassembled WGS sequence"/>
</dbReference>
<organism evidence="15 16">
    <name type="scientific">Panaeolus cyanescens</name>
    <dbReference type="NCBI Taxonomy" id="181874"/>
    <lineage>
        <taxon>Eukaryota</taxon>
        <taxon>Fungi</taxon>
        <taxon>Dikarya</taxon>
        <taxon>Basidiomycota</taxon>
        <taxon>Agaricomycotina</taxon>
        <taxon>Agaricomycetes</taxon>
        <taxon>Agaricomycetidae</taxon>
        <taxon>Agaricales</taxon>
        <taxon>Agaricineae</taxon>
        <taxon>Galeropsidaceae</taxon>
        <taxon>Panaeolus</taxon>
    </lineage>
</organism>
<dbReference type="InterPro" id="IPR005615">
    <property type="entry name" value="Glutathione_synthase"/>
</dbReference>
<evidence type="ECO:0000256" key="11">
    <source>
        <dbReference type="PIRSR" id="PIRSR001558-1"/>
    </source>
</evidence>
<feature type="binding site" evidence="11">
    <location>
        <position position="504"/>
    </location>
    <ligand>
        <name>substrate</name>
    </ligand>
</feature>
<dbReference type="InterPro" id="IPR016185">
    <property type="entry name" value="PreATP-grasp_dom_sf"/>
</dbReference>
<feature type="binding site" evidence="11">
    <location>
        <position position="332"/>
    </location>
    <ligand>
        <name>ATP</name>
        <dbReference type="ChEBI" id="CHEBI:30616"/>
    </ligand>
</feature>
<feature type="binding site" evidence="13">
    <location>
        <begin position="229"/>
        <end position="231"/>
    </location>
    <ligand>
        <name>substrate</name>
    </ligand>
</feature>
<dbReference type="InParanoid" id="A0A409VDZ2"/>
<evidence type="ECO:0000256" key="5">
    <source>
        <dbReference type="ARBA" id="ARBA00022684"/>
    </source>
</evidence>
<dbReference type="PANTHER" id="PTHR11130">
    <property type="entry name" value="GLUTATHIONE SYNTHETASE"/>
    <property type="match status" value="1"/>
</dbReference>
<keyword evidence="6 10" id="KW-0479">Metal-binding</keyword>
<dbReference type="STRING" id="181874.A0A409VDZ2"/>
<feature type="binding site" evidence="13">
    <location>
        <begin position="293"/>
        <end position="296"/>
    </location>
    <ligand>
        <name>substrate</name>
    </ligand>
</feature>
<feature type="binding site" evidence="11">
    <location>
        <position position="135"/>
    </location>
    <ligand>
        <name>substrate</name>
    </ligand>
</feature>
<dbReference type="EMBL" id="NHTK01006117">
    <property type="protein sequence ID" value="PPQ63610.1"/>
    <property type="molecule type" value="Genomic_DNA"/>
</dbReference>
<evidence type="ECO:0000256" key="10">
    <source>
        <dbReference type="PIRNR" id="PIRNR001558"/>
    </source>
</evidence>
<dbReference type="SUPFAM" id="SSF56059">
    <property type="entry name" value="Glutathione synthetase ATP-binding domain-like"/>
    <property type="match status" value="1"/>
</dbReference>
<gene>
    <name evidence="15" type="ORF">CVT24_004470</name>
</gene>
<dbReference type="InterPro" id="IPR014042">
    <property type="entry name" value="Glutathione_synthase_a-hlx"/>
</dbReference>
<comment type="subunit">
    <text evidence="3">Homodimer.</text>
</comment>
<dbReference type="EC" id="6.3.2.3" evidence="10"/>
<dbReference type="Gene3D" id="3.40.50.1760">
    <property type="entry name" value="Glutathione synthase, substrate-binding domain superfamily, eukaryotic"/>
    <property type="match status" value="1"/>
</dbReference>
<dbReference type="FunFam" id="3.40.50.1760:FF:000001">
    <property type="entry name" value="Glutathione synthetase"/>
    <property type="match status" value="1"/>
</dbReference>
<evidence type="ECO:0000313" key="15">
    <source>
        <dbReference type="EMBL" id="PPQ63610.1"/>
    </source>
</evidence>
<feature type="binding site" evidence="12">
    <location>
        <position position="156"/>
    </location>
    <ligand>
        <name>Mg(2+)</name>
        <dbReference type="ChEBI" id="CHEBI:18420"/>
    </ligand>
</feature>
<feature type="binding site" evidence="12">
    <location>
        <position position="417"/>
    </location>
    <ligand>
        <name>Mg(2+)</name>
        <dbReference type="ChEBI" id="CHEBI:18420"/>
    </ligand>
</feature>
<dbReference type="InterPro" id="IPR014709">
    <property type="entry name" value="Glutathione_synthase_C_euk"/>
</dbReference>
<dbReference type="GO" id="GO:0005524">
    <property type="term" value="F:ATP binding"/>
    <property type="evidence" value="ECO:0007669"/>
    <property type="project" value="UniProtKB-UniRule"/>
</dbReference>
<keyword evidence="5 10" id="KW-0317">Glutathione biosynthesis</keyword>
<feature type="binding site" evidence="11">
    <location>
        <begin position="413"/>
        <end position="422"/>
    </location>
    <ligand>
        <name>ATP</name>
        <dbReference type="ChEBI" id="CHEBI:30616"/>
    </ligand>
</feature>
<dbReference type="Pfam" id="PF03917">
    <property type="entry name" value="GSH_synth_ATP"/>
    <property type="match status" value="1"/>
</dbReference>
<feature type="binding site" evidence="13">
    <location>
        <begin position="158"/>
        <end position="161"/>
    </location>
    <ligand>
        <name>substrate</name>
    </ligand>
</feature>
<evidence type="ECO:0000256" key="7">
    <source>
        <dbReference type="ARBA" id="ARBA00022741"/>
    </source>
</evidence>
<dbReference type="GO" id="GO:0043295">
    <property type="term" value="F:glutathione binding"/>
    <property type="evidence" value="ECO:0007669"/>
    <property type="project" value="UniProtKB-UniRule"/>
</dbReference>
<accession>A0A409VDZ2</accession>
<feature type="binding site" evidence="11">
    <location>
        <position position="235"/>
    </location>
    <ligand>
        <name>substrate</name>
    </ligand>
</feature>
<keyword evidence="7 10" id="KW-0547">Nucleotide-binding</keyword>
<comment type="similarity">
    <text evidence="2 10">Belongs to the eukaryotic GSH synthase family.</text>
</comment>
<dbReference type="PANTHER" id="PTHR11130:SF0">
    <property type="entry name" value="GLUTATHIONE SYNTHETASE"/>
    <property type="match status" value="1"/>
</dbReference>
<dbReference type="SUPFAM" id="SSF52440">
    <property type="entry name" value="PreATP-grasp domain"/>
    <property type="match status" value="1"/>
</dbReference>
<feature type="binding site" evidence="11">
    <location>
        <position position="424"/>
    </location>
    <ligand>
        <name>ATP</name>
        <dbReference type="ChEBI" id="CHEBI:30616"/>
    </ligand>
</feature>
<dbReference type="InterPro" id="IPR014049">
    <property type="entry name" value="Glutathione_synthase_N_euk"/>
</dbReference>
<sequence>MTETFDFASWPPALTKDQLEALSLYASTYALSHGLLYLPPAAEQPKIPSAAIHAPISLFPSPFPRRLFEQANRIQKAYDILYARITTDEAFLDEIMGAETGVGRVDDFIGQLWKGWKKLRDTGRLPQPLHLGLFRSDYLLHEAAGQPLGIKQVEFNTISVSFGSLSQRTAALHRYLLNATGYYESSPELVAENFPVNDTIAGLAEGLAQGHKAYGVPKSQILFVVQPGERNVFDQRPLEYELLEKHSIRIIRQTFDELITSASVDPKTQVLRIAVSPDLVPGGSVEISTVYFRSGYMPNDYPTLQHYETRFLLESSKAIKCPTIALQLAGGKKIQEVLTQPGILDRFLANKEKYGNDVLSSTEIEELRESFMAMWGLDVGKDMVLPDTAARESGEEEFGVRKARESALSLVLKPQREGGGNNVYKEAIPAFLDSLPKEERQAWIAMELIQPPENAGNYLLRAGSVNSPSQTPVKTDVISELGIFSWALFGESKVEERTVGWLVRTKGRDSNEGGVATGFSVLDSLLLVN</sequence>
<dbReference type="InterPro" id="IPR004887">
    <property type="entry name" value="GSH_synth_subst-bd"/>
</dbReference>
<evidence type="ECO:0000256" key="4">
    <source>
        <dbReference type="ARBA" id="ARBA00022598"/>
    </source>
</evidence>
<proteinExistence type="inferred from homology"/>
<dbReference type="Gene3D" id="1.10.1080.10">
    <property type="entry name" value="Glutathione Synthetase, Chain A, domain 3"/>
    <property type="match status" value="1"/>
</dbReference>
<dbReference type="FunCoup" id="A0A409VDZ2">
    <property type="interactions" value="546"/>
</dbReference>
<feature type="binding site" evidence="11">
    <location>
        <position position="506"/>
    </location>
    <ligand>
        <name>ATP</name>
        <dbReference type="ChEBI" id="CHEBI:30616"/>
    </ligand>
</feature>
<feature type="binding site" evidence="12">
    <location>
        <position position="154"/>
    </location>
    <ligand>
        <name>Mg(2+)</name>
        <dbReference type="ChEBI" id="CHEBI:18420"/>
    </ligand>
</feature>
<feature type="binding site" evidence="11">
    <location>
        <position position="480"/>
    </location>
    <ligand>
        <name>ATP</name>
        <dbReference type="ChEBI" id="CHEBI:30616"/>
    </ligand>
</feature>
<feature type="binding site" evidence="11">
    <location>
        <position position="512"/>
    </location>
    <ligand>
        <name>ATP</name>
        <dbReference type="ChEBI" id="CHEBI:30616"/>
    </ligand>
</feature>
<dbReference type="Gene3D" id="3.30.1490.50">
    <property type="match status" value="1"/>
</dbReference>
<dbReference type="Gene3D" id="3.30.1490.80">
    <property type="match status" value="1"/>
</dbReference>
<dbReference type="InterPro" id="IPR037013">
    <property type="entry name" value="GSH-S_sub-bd_sf"/>
</dbReference>
<evidence type="ECO:0000256" key="12">
    <source>
        <dbReference type="PIRSR" id="PIRSR001558-2"/>
    </source>
</evidence>
<comment type="caution">
    <text evidence="15">The sequence shown here is derived from an EMBL/GenBank/DDBJ whole genome shotgun (WGS) entry which is preliminary data.</text>
</comment>
<feature type="domain" description="Glutathione synthase substrate-binding" evidence="14">
    <location>
        <begin position="220"/>
        <end position="329"/>
    </location>
</feature>
<dbReference type="Pfam" id="PF03199">
    <property type="entry name" value="GSH_synthase"/>
    <property type="match status" value="1"/>
</dbReference>
<reference evidence="15 16" key="1">
    <citation type="journal article" date="2018" name="Evol. Lett.">
        <title>Horizontal gene cluster transfer increased hallucinogenic mushroom diversity.</title>
        <authorList>
            <person name="Reynolds H.T."/>
            <person name="Vijayakumar V."/>
            <person name="Gluck-Thaler E."/>
            <person name="Korotkin H.B."/>
            <person name="Matheny P.B."/>
            <person name="Slot J.C."/>
        </authorList>
    </citation>
    <scope>NUCLEOTIDE SEQUENCE [LARGE SCALE GENOMIC DNA]</scope>
    <source>
        <strain evidence="15 16">2629</strain>
    </source>
</reference>
<keyword evidence="9 10" id="KW-0460">Magnesium</keyword>
<dbReference type="UniPathway" id="UPA00142">
    <property type="reaction ID" value="UER00210"/>
</dbReference>
<evidence type="ECO:0000256" key="2">
    <source>
        <dbReference type="ARBA" id="ARBA00010385"/>
    </source>
</evidence>
<evidence type="ECO:0000256" key="8">
    <source>
        <dbReference type="ARBA" id="ARBA00022840"/>
    </source>
</evidence>
<dbReference type="GO" id="GO:0004363">
    <property type="term" value="F:glutathione synthase activity"/>
    <property type="evidence" value="ECO:0007669"/>
    <property type="project" value="UniProtKB-UniRule"/>
</dbReference>
<comment type="pathway">
    <text evidence="1 10">Sulfur metabolism; glutathione biosynthesis; glutathione from L-cysteine and L-glutamate: step 2/2.</text>
</comment>
<keyword evidence="4 10" id="KW-0436">Ligase</keyword>
<name>A0A409VDZ2_9AGAR</name>
<keyword evidence="8 10" id="KW-0067">ATP-binding</keyword>
<dbReference type="PIRSF" id="PIRSF001558">
    <property type="entry name" value="GSHase"/>
    <property type="match status" value="1"/>
</dbReference>
<feature type="binding site" evidence="11">
    <location>
        <begin position="446"/>
        <end position="449"/>
    </location>
    <ligand>
        <name>ATP</name>
        <dbReference type="ChEBI" id="CHEBI:30616"/>
    </ligand>
</feature>
<dbReference type="Gene3D" id="3.30.470.20">
    <property type="entry name" value="ATP-grasp fold, B domain"/>
    <property type="match status" value="1"/>
</dbReference>
<dbReference type="GO" id="GO:0000287">
    <property type="term" value="F:magnesium ion binding"/>
    <property type="evidence" value="ECO:0007669"/>
    <property type="project" value="UniProtKB-UniRule"/>
</dbReference>
<evidence type="ECO:0000256" key="9">
    <source>
        <dbReference type="ARBA" id="ARBA00022842"/>
    </source>
</evidence>